<comment type="subunit">
    <text evidence="8">Interacts with HSPA5/BiP; interaction is direct. Interacts with ERN1/IRE1 (via the luminal region). Interacts with DERL1.</text>
</comment>
<comment type="caution">
    <text evidence="13">The sequence shown here is derived from an EMBL/GenBank/DDBJ whole genome shotgun (WGS) entry which is preliminary data.</text>
</comment>
<feature type="compositionally biased region" description="Polar residues" evidence="10">
    <location>
        <begin position="526"/>
        <end position="547"/>
    </location>
</feature>
<dbReference type="GO" id="GO:0005783">
    <property type="term" value="C:endoplasmic reticulum"/>
    <property type="evidence" value="ECO:0007669"/>
    <property type="project" value="TreeGrafter"/>
</dbReference>
<proteinExistence type="predicted"/>
<keyword evidence="4" id="KW-0143">Chaperone</keyword>
<dbReference type="PRINTS" id="PR00625">
    <property type="entry name" value="JDOMAIN"/>
</dbReference>
<feature type="region of interest" description="Disordered" evidence="10">
    <location>
        <begin position="249"/>
        <end position="273"/>
    </location>
</feature>
<name>A0AAD9JFX6_9ANNE</name>
<reference evidence="13" key="1">
    <citation type="journal article" date="2023" name="Mol. Biol. Evol.">
        <title>Third-Generation Sequencing Reveals the Adaptive Role of the Epigenome in Three Deep-Sea Polychaetes.</title>
        <authorList>
            <person name="Perez M."/>
            <person name="Aroh O."/>
            <person name="Sun Y."/>
            <person name="Lan Y."/>
            <person name="Juniper S.K."/>
            <person name="Young C.R."/>
            <person name="Angers B."/>
            <person name="Qian P.Y."/>
        </authorList>
    </citation>
    <scope>NUCLEOTIDE SEQUENCE</scope>
    <source>
        <strain evidence="13">P08H-3</strain>
    </source>
</reference>
<feature type="compositionally biased region" description="Polar residues" evidence="10">
    <location>
        <begin position="478"/>
        <end position="491"/>
    </location>
</feature>
<dbReference type="GO" id="GO:0036503">
    <property type="term" value="P:ERAD pathway"/>
    <property type="evidence" value="ECO:0007669"/>
    <property type="project" value="TreeGrafter"/>
</dbReference>
<feature type="region of interest" description="Disordered" evidence="10">
    <location>
        <begin position="424"/>
        <end position="607"/>
    </location>
</feature>
<sequence>MAPKDFYKVLGLSKDASDNDIKKAYHQLAKKYHPDKNNATDAEEKFKEIGTAYETLKDKDKRKVYDMQKEGEEDRARTHNHSSNNFSTFKDTSGGGTGGTFGFSTNRPRGFTFQTPFTSFDDHDDFFSRAKEEFEKKKQNNSPPKRGKKKSKPSGAQRRSFNFTRPDWDSSWNEESTRSETPKFAFPTFFMEDPFSEFDRMFEEFFSEPFFVPPFGPNLRDLFTPWQHRASRKHPSFGRTAADHSRWDEDIFGGKPQRKPRASPNTRRREEEEEMYDWSKPMFGFKTYDSDSEYDYFDLEDDHGQLLLKCSYCGRKFRPTILKKHEQVCEKWQKRREKTPTTDDDDNPFRFSGSPEPKRKDWNRQHDDLLNNMHNSRKPKKTYRAPSYTSRSSSPEEEVYVECQWCHKMFNEAAVKHHIPFCEKRTVNGPHGNHGGRPTSSKTYRAKQYARNIPKPNVTRRSTESLSTDRGGKPPMTPTSEYSGQHFSSRPGSGRMPHPRRQADRPPTPSTSRTTKANMPHGNGTTGTSRLSRPTAKPSTPYNSTGTTGLGRSESNSTSGRNFMDQPFTFTASGLHSQAPGGSMRSRSSVRTGSGGATKNNVNFAMPEDELPHINKATKSHLGTDPSNNMSFF</sequence>
<feature type="region of interest" description="Disordered" evidence="10">
    <location>
        <begin position="133"/>
        <end position="176"/>
    </location>
</feature>
<comment type="function">
    <text evidence="7">Co-chaperone for Hsp70 protein HSPA5/BiP that acts as a key repressor of the ERN1/IRE1-mediated unfolded protein response (UPR). J domain-containing co-chaperones stimulate the ATPase activity of Hsp70 proteins and are required for efficient substrate recognition by Hsp70 proteins. In the unstressed endoplasmic reticulum, interacts with the luminal region of ERN1/IRE1 and selectively recruits HSPA5/BiP: HSPA5/BiP disrupts the dimerization of the active ERN1/IRE1 luminal region, thereby inactivating ERN1/IRE1. Also involved in endoplasmic reticulum-associated degradation (ERAD) of misfolded proteins. Required for survival of B-cell progenitors and normal antibody production.</text>
</comment>
<protein>
    <recommendedName>
        <fullName evidence="5">DnaJ homolog subfamily B member 9</fullName>
    </recommendedName>
    <alternativeName>
        <fullName evidence="6">Endoplasmic reticulum DNA J domain-containing protein 4</fullName>
    </alternativeName>
</protein>
<evidence type="ECO:0000259" key="11">
    <source>
        <dbReference type="PROSITE" id="PS50076"/>
    </source>
</evidence>
<evidence type="ECO:0000256" key="2">
    <source>
        <dbReference type="ARBA" id="ARBA00022771"/>
    </source>
</evidence>
<dbReference type="PANTHER" id="PTHR44360">
    <property type="entry name" value="DNAJ HOMOLOG SUBFAMILY B MEMBER 9"/>
    <property type="match status" value="1"/>
</dbReference>
<feature type="domain" description="J" evidence="11">
    <location>
        <begin position="5"/>
        <end position="69"/>
    </location>
</feature>
<dbReference type="GO" id="GO:0008270">
    <property type="term" value="F:zinc ion binding"/>
    <property type="evidence" value="ECO:0007669"/>
    <property type="project" value="UniProtKB-KW"/>
</dbReference>
<evidence type="ECO:0000256" key="8">
    <source>
        <dbReference type="ARBA" id="ARBA00046365"/>
    </source>
</evidence>
<dbReference type="PROSITE" id="PS50076">
    <property type="entry name" value="DNAJ_2"/>
    <property type="match status" value="1"/>
</dbReference>
<dbReference type="SUPFAM" id="SSF46565">
    <property type="entry name" value="Chaperone J-domain"/>
    <property type="match status" value="1"/>
</dbReference>
<evidence type="ECO:0000256" key="1">
    <source>
        <dbReference type="ARBA" id="ARBA00022723"/>
    </source>
</evidence>
<dbReference type="PANTHER" id="PTHR44360:SF1">
    <property type="entry name" value="DNAJ HOMOLOG SUBFAMILY B MEMBER 9"/>
    <property type="match status" value="1"/>
</dbReference>
<evidence type="ECO:0000256" key="5">
    <source>
        <dbReference type="ARBA" id="ARBA00040158"/>
    </source>
</evidence>
<dbReference type="GO" id="GO:0051787">
    <property type="term" value="F:misfolded protein binding"/>
    <property type="evidence" value="ECO:0007669"/>
    <property type="project" value="TreeGrafter"/>
</dbReference>
<dbReference type="InterPro" id="IPR036869">
    <property type="entry name" value="J_dom_sf"/>
</dbReference>
<gene>
    <name evidence="13" type="ORF">LSH36_345g00069</name>
</gene>
<dbReference type="InterPro" id="IPR001623">
    <property type="entry name" value="DnaJ_domain"/>
</dbReference>
<dbReference type="AlphaFoldDB" id="A0AAD9JFX6"/>
<dbReference type="InterPro" id="IPR049899">
    <property type="entry name" value="Znf_C2HC_C3H"/>
</dbReference>
<evidence type="ECO:0000256" key="10">
    <source>
        <dbReference type="SAM" id="MobiDB-lite"/>
    </source>
</evidence>
<evidence type="ECO:0000256" key="4">
    <source>
        <dbReference type="ARBA" id="ARBA00023186"/>
    </source>
</evidence>
<dbReference type="Gene3D" id="1.10.287.110">
    <property type="entry name" value="DnaJ domain"/>
    <property type="match status" value="1"/>
</dbReference>
<feature type="domain" description="C2HC/C3H-type" evidence="12">
    <location>
        <begin position="306"/>
        <end position="335"/>
    </location>
</feature>
<keyword evidence="3" id="KW-0862">Zinc</keyword>
<dbReference type="Proteomes" id="UP001208570">
    <property type="component" value="Unassembled WGS sequence"/>
</dbReference>
<dbReference type="Pfam" id="PF00226">
    <property type="entry name" value="DnaJ"/>
    <property type="match status" value="1"/>
</dbReference>
<evidence type="ECO:0000313" key="13">
    <source>
        <dbReference type="EMBL" id="KAK2151926.1"/>
    </source>
</evidence>
<feature type="compositionally biased region" description="Low complexity" evidence="10">
    <location>
        <begin position="581"/>
        <end position="592"/>
    </location>
</feature>
<feature type="compositionally biased region" description="Basic and acidic residues" evidence="10">
    <location>
        <begin position="66"/>
        <end position="77"/>
    </location>
</feature>
<evidence type="ECO:0000256" key="9">
    <source>
        <dbReference type="PROSITE-ProRule" id="PRU01371"/>
    </source>
</evidence>
<dbReference type="PROSITE" id="PS52027">
    <property type="entry name" value="ZF_C2HC_C3H"/>
    <property type="match status" value="1"/>
</dbReference>
<organism evidence="13 14">
    <name type="scientific">Paralvinella palmiformis</name>
    <dbReference type="NCBI Taxonomy" id="53620"/>
    <lineage>
        <taxon>Eukaryota</taxon>
        <taxon>Metazoa</taxon>
        <taxon>Spiralia</taxon>
        <taxon>Lophotrochozoa</taxon>
        <taxon>Annelida</taxon>
        <taxon>Polychaeta</taxon>
        <taxon>Sedentaria</taxon>
        <taxon>Canalipalpata</taxon>
        <taxon>Terebellida</taxon>
        <taxon>Terebelliformia</taxon>
        <taxon>Alvinellidae</taxon>
        <taxon>Paralvinella</taxon>
    </lineage>
</organism>
<dbReference type="GO" id="GO:0051087">
    <property type="term" value="F:protein-folding chaperone binding"/>
    <property type="evidence" value="ECO:0007669"/>
    <property type="project" value="TreeGrafter"/>
</dbReference>
<dbReference type="EMBL" id="JAODUP010000345">
    <property type="protein sequence ID" value="KAK2151926.1"/>
    <property type="molecule type" value="Genomic_DNA"/>
</dbReference>
<accession>A0AAD9JFX6</accession>
<feature type="region of interest" description="Disordered" evidence="10">
    <location>
        <begin position="331"/>
        <end position="391"/>
    </location>
</feature>
<evidence type="ECO:0000313" key="14">
    <source>
        <dbReference type="Proteomes" id="UP001208570"/>
    </source>
</evidence>
<evidence type="ECO:0000256" key="7">
    <source>
        <dbReference type="ARBA" id="ARBA00045428"/>
    </source>
</evidence>
<keyword evidence="1" id="KW-0479">Metal-binding</keyword>
<dbReference type="CDD" id="cd06257">
    <property type="entry name" value="DnaJ"/>
    <property type="match status" value="1"/>
</dbReference>
<dbReference type="InterPro" id="IPR018253">
    <property type="entry name" value="DnaJ_domain_CS"/>
</dbReference>
<dbReference type="InterPro" id="IPR051948">
    <property type="entry name" value="Hsp70_co-chaperone_J-domain"/>
</dbReference>
<dbReference type="Pfam" id="PF13913">
    <property type="entry name" value="zf-C2HC_2"/>
    <property type="match status" value="1"/>
</dbReference>
<dbReference type="SMART" id="SM00271">
    <property type="entry name" value="DnaJ"/>
    <property type="match status" value="1"/>
</dbReference>
<keyword evidence="2 9" id="KW-0863">Zinc-finger</keyword>
<evidence type="ECO:0000256" key="3">
    <source>
        <dbReference type="ARBA" id="ARBA00022833"/>
    </source>
</evidence>
<feature type="region of interest" description="Disordered" evidence="10">
    <location>
        <begin position="66"/>
        <end position="105"/>
    </location>
</feature>
<keyword evidence="14" id="KW-1185">Reference proteome</keyword>
<dbReference type="PROSITE" id="PS00636">
    <property type="entry name" value="DNAJ_1"/>
    <property type="match status" value="1"/>
</dbReference>
<evidence type="ECO:0000256" key="6">
    <source>
        <dbReference type="ARBA" id="ARBA00041533"/>
    </source>
</evidence>
<feature type="compositionally biased region" description="Basic and acidic residues" evidence="10">
    <location>
        <begin position="356"/>
        <end position="369"/>
    </location>
</feature>
<dbReference type="Gene3D" id="3.30.160.60">
    <property type="entry name" value="Classic Zinc Finger"/>
    <property type="match status" value="1"/>
</dbReference>
<evidence type="ECO:0000259" key="12">
    <source>
        <dbReference type="PROSITE" id="PS52027"/>
    </source>
</evidence>